<keyword evidence="4" id="KW-0804">Transcription</keyword>
<sequence length="548" mass="62366">MGEKYDLPELRQMFAGRSNYTGVTHVGKTHLGGHQNLTSGQHYDQMGVVGKMMLPSSSAAVAAAAQGQVQRRVVEFRSDSSSVSGFEEGGGNGRWPRQETLTLLEVRSRLDHKFKEANHKGPLWDEVSRIMAEEHGYRRSGKKCREKLENLYKYYKKTKEGKAGRQDGKHYRFFRQLDALYGENSNPTIETNLIDNNPCLQSTNPSTFQLNQETFQGQKLSESLSLSNSSESNTSSSSSDEDLNTIAITGKDTINKQKDASNLKRGRKSWKAKIREFVDLQMKKFMDIQEAWLERMLKTIEHHEQERIAREEAWRKQESERFNHEHRIWASERAWIEARSTALIEALNKFNRDEIKTSLSPEELTAAIDVHEDGQNEMENGRETFGSSMNNRRCSELEILYLIQLRSAMEMEFKEGGYSNSALWQEIAGKMGCLGYDIDANRCKDKWESINGYLKKNKDSNKKRKENSKTRPYFQHLDSLYMEGGGICSHGTNEQVLETAAEGPNNGPSPSNSNTGAVRNDSCLRFLMADGENLWENYGVKLSKDGSQ</sequence>
<protein>
    <submittedName>
        <fullName evidence="8">Trihelix transcription factor PTL</fullName>
    </submittedName>
</protein>
<feature type="domain" description="Myb-like" evidence="7">
    <location>
        <begin position="93"/>
        <end position="152"/>
    </location>
</feature>
<feature type="region of interest" description="Disordered" evidence="6">
    <location>
        <begin position="499"/>
        <end position="518"/>
    </location>
</feature>
<dbReference type="GO" id="GO:0005634">
    <property type="term" value="C:nucleus"/>
    <property type="evidence" value="ECO:0007669"/>
    <property type="project" value="UniProtKB-SubCell"/>
</dbReference>
<dbReference type="AlphaFoldDB" id="A0A443NVJ9"/>
<evidence type="ECO:0000256" key="1">
    <source>
        <dbReference type="ARBA" id="ARBA00004123"/>
    </source>
</evidence>
<keyword evidence="5" id="KW-0539">Nucleus</keyword>
<evidence type="ECO:0000256" key="2">
    <source>
        <dbReference type="ARBA" id="ARBA00023015"/>
    </source>
</evidence>
<evidence type="ECO:0000313" key="8">
    <source>
        <dbReference type="EMBL" id="RWR82516.1"/>
    </source>
</evidence>
<keyword evidence="2" id="KW-0805">Transcription regulation</keyword>
<name>A0A443NVJ9_9MAGN</name>
<gene>
    <name evidence="8" type="ORF">CKAN_01123600</name>
</gene>
<accession>A0A443NVJ9</accession>
<dbReference type="InterPro" id="IPR044822">
    <property type="entry name" value="Myb_DNA-bind_4"/>
</dbReference>
<evidence type="ECO:0000256" key="4">
    <source>
        <dbReference type="ARBA" id="ARBA00023163"/>
    </source>
</evidence>
<evidence type="ECO:0000256" key="3">
    <source>
        <dbReference type="ARBA" id="ARBA00023125"/>
    </source>
</evidence>
<dbReference type="CDD" id="cd12203">
    <property type="entry name" value="GT1"/>
    <property type="match status" value="2"/>
</dbReference>
<dbReference type="FunFam" id="1.10.10.60:FF:000342">
    <property type="entry name" value="trihelix transcription factor PTL-like"/>
    <property type="match status" value="1"/>
</dbReference>
<dbReference type="PROSITE" id="PS50090">
    <property type="entry name" value="MYB_LIKE"/>
    <property type="match status" value="1"/>
</dbReference>
<evidence type="ECO:0000256" key="6">
    <source>
        <dbReference type="SAM" id="MobiDB-lite"/>
    </source>
</evidence>
<dbReference type="STRING" id="337451.A0A443NVJ9"/>
<dbReference type="PANTHER" id="PTHR21654">
    <property type="entry name" value="FI21293P1"/>
    <property type="match status" value="1"/>
</dbReference>
<dbReference type="SMART" id="SM00717">
    <property type="entry name" value="SANT"/>
    <property type="match status" value="2"/>
</dbReference>
<feature type="compositionally biased region" description="Low complexity" evidence="6">
    <location>
        <begin position="220"/>
        <end position="238"/>
    </location>
</feature>
<keyword evidence="3" id="KW-0238">DNA-binding</keyword>
<dbReference type="OrthoDB" id="1919525at2759"/>
<keyword evidence="9" id="KW-1185">Reference proteome</keyword>
<dbReference type="GO" id="GO:0006355">
    <property type="term" value="P:regulation of DNA-templated transcription"/>
    <property type="evidence" value="ECO:0007669"/>
    <property type="project" value="UniProtKB-ARBA"/>
</dbReference>
<dbReference type="Pfam" id="PF13837">
    <property type="entry name" value="Myb_DNA-bind_4"/>
    <property type="match status" value="2"/>
</dbReference>
<feature type="compositionally biased region" description="Low complexity" evidence="6">
    <location>
        <begin position="503"/>
        <end position="516"/>
    </location>
</feature>
<comment type="subcellular location">
    <subcellularLocation>
        <location evidence="1">Nucleus</location>
    </subcellularLocation>
</comment>
<organism evidence="8 9">
    <name type="scientific">Cinnamomum micranthum f. kanehirae</name>
    <dbReference type="NCBI Taxonomy" id="337451"/>
    <lineage>
        <taxon>Eukaryota</taxon>
        <taxon>Viridiplantae</taxon>
        <taxon>Streptophyta</taxon>
        <taxon>Embryophyta</taxon>
        <taxon>Tracheophyta</taxon>
        <taxon>Spermatophyta</taxon>
        <taxon>Magnoliopsida</taxon>
        <taxon>Magnoliidae</taxon>
        <taxon>Laurales</taxon>
        <taxon>Lauraceae</taxon>
        <taxon>Cinnamomum</taxon>
    </lineage>
</organism>
<proteinExistence type="predicted"/>
<dbReference type="Proteomes" id="UP000283530">
    <property type="component" value="Unassembled WGS sequence"/>
</dbReference>
<comment type="caution">
    <text evidence="8">The sequence shown here is derived from an EMBL/GenBank/DDBJ whole genome shotgun (WGS) entry which is preliminary data.</text>
</comment>
<evidence type="ECO:0000313" key="9">
    <source>
        <dbReference type="Proteomes" id="UP000283530"/>
    </source>
</evidence>
<dbReference type="PANTHER" id="PTHR21654:SF107">
    <property type="entry name" value="TRIHELIX TRANSCRIPTION FACTOR PTL-LIKE"/>
    <property type="match status" value="1"/>
</dbReference>
<dbReference type="Gene3D" id="1.10.10.60">
    <property type="entry name" value="Homeodomain-like"/>
    <property type="match status" value="2"/>
</dbReference>
<evidence type="ECO:0000256" key="5">
    <source>
        <dbReference type="ARBA" id="ARBA00023242"/>
    </source>
</evidence>
<dbReference type="EMBL" id="QPKB01000004">
    <property type="protein sequence ID" value="RWR82516.1"/>
    <property type="molecule type" value="Genomic_DNA"/>
</dbReference>
<dbReference type="InterPro" id="IPR001005">
    <property type="entry name" value="SANT/Myb"/>
</dbReference>
<reference evidence="8 9" key="1">
    <citation type="journal article" date="2019" name="Nat. Plants">
        <title>Stout camphor tree genome fills gaps in understanding of flowering plant genome evolution.</title>
        <authorList>
            <person name="Chaw S.M."/>
            <person name="Liu Y.C."/>
            <person name="Wu Y.W."/>
            <person name="Wang H.Y."/>
            <person name="Lin C.I."/>
            <person name="Wu C.S."/>
            <person name="Ke H.M."/>
            <person name="Chang L.Y."/>
            <person name="Hsu C.Y."/>
            <person name="Yang H.T."/>
            <person name="Sudianto E."/>
            <person name="Hsu M.H."/>
            <person name="Wu K.P."/>
            <person name="Wang L.N."/>
            <person name="Leebens-Mack J.H."/>
            <person name="Tsai I.J."/>
        </authorList>
    </citation>
    <scope>NUCLEOTIDE SEQUENCE [LARGE SCALE GENOMIC DNA]</scope>
    <source>
        <strain evidence="9">cv. Chaw 1501</strain>
        <tissue evidence="8">Young leaves</tissue>
    </source>
</reference>
<evidence type="ECO:0000259" key="7">
    <source>
        <dbReference type="PROSITE" id="PS50090"/>
    </source>
</evidence>
<dbReference type="GO" id="GO:0003677">
    <property type="term" value="F:DNA binding"/>
    <property type="evidence" value="ECO:0007669"/>
    <property type="project" value="UniProtKB-KW"/>
</dbReference>
<feature type="region of interest" description="Disordered" evidence="6">
    <location>
        <begin position="219"/>
        <end position="242"/>
    </location>
</feature>